<organism evidence="12 13">
    <name type="scientific">Allomyces macrogynus (strain ATCC 38327)</name>
    <name type="common">Allomyces javanicus var. macrogynus</name>
    <dbReference type="NCBI Taxonomy" id="578462"/>
    <lineage>
        <taxon>Eukaryota</taxon>
        <taxon>Fungi</taxon>
        <taxon>Fungi incertae sedis</taxon>
        <taxon>Blastocladiomycota</taxon>
        <taxon>Blastocladiomycetes</taxon>
        <taxon>Blastocladiales</taxon>
        <taxon>Blastocladiaceae</taxon>
        <taxon>Allomyces</taxon>
    </lineage>
</organism>
<dbReference type="VEuPathDB" id="FungiDB:AMAG_00299"/>
<reference evidence="12 13" key="1">
    <citation type="submission" date="2009-11" db="EMBL/GenBank/DDBJ databases">
        <title>Annotation of Allomyces macrogynus ATCC 38327.</title>
        <authorList>
            <consortium name="The Broad Institute Genome Sequencing Platform"/>
            <person name="Russ C."/>
            <person name="Cuomo C."/>
            <person name="Burger G."/>
            <person name="Gray M.W."/>
            <person name="Holland P.W.H."/>
            <person name="King N."/>
            <person name="Lang F.B.F."/>
            <person name="Roger A.J."/>
            <person name="Ruiz-Trillo I."/>
            <person name="Young S.K."/>
            <person name="Zeng Q."/>
            <person name="Gargeya S."/>
            <person name="Fitzgerald M."/>
            <person name="Haas B."/>
            <person name="Abouelleil A."/>
            <person name="Alvarado L."/>
            <person name="Arachchi H.M."/>
            <person name="Berlin A."/>
            <person name="Chapman S.B."/>
            <person name="Gearin G."/>
            <person name="Goldberg J."/>
            <person name="Griggs A."/>
            <person name="Gujja S."/>
            <person name="Hansen M."/>
            <person name="Heiman D."/>
            <person name="Howarth C."/>
            <person name="Larimer J."/>
            <person name="Lui A."/>
            <person name="MacDonald P.J.P."/>
            <person name="McCowen C."/>
            <person name="Montmayeur A."/>
            <person name="Murphy C."/>
            <person name="Neiman D."/>
            <person name="Pearson M."/>
            <person name="Priest M."/>
            <person name="Roberts A."/>
            <person name="Saif S."/>
            <person name="Shea T."/>
            <person name="Sisk P."/>
            <person name="Stolte C."/>
            <person name="Sykes S."/>
            <person name="Wortman J."/>
            <person name="Nusbaum C."/>
            <person name="Birren B."/>
        </authorList>
    </citation>
    <scope>NUCLEOTIDE SEQUENCE [LARGE SCALE GENOMIC DNA]</scope>
    <source>
        <strain evidence="12 13">ATCC 38327</strain>
    </source>
</reference>
<accession>A0A0L0RVH8</accession>
<dbReference type="PROSITE" id="PS00107">
    <property type="entry name" value="PROTEIN_KINASE_ATP"/>
    <property type="match status" value="1"/>
</dbReference>
<evidence type="ECO:0000256" key="2">
    <source>
        <dbReference type="ARBA" id="ARBA00022527"/>
    </source>
</evidence>
<feature type="region of interest" description="Disordered" evidence="10">
    <location>
        <begin position="736"/>
        <end position="764"/>
    </location>
</feature>
<dbReference type="InterPro" id="IPR008271">
    <property type="entry name" value="Ser/Thr_kinase_AS"/>
</dbReference>
<dbReference type="InterPro" id="IPR001245">
    <property type="entry name" value="Ser-Thr/Tyr_kinase_cat_dom"/>
</dbReference>
<feature type="compositionally biased region" description="Low complexity" evidence="10">
    <location>
        <begin position="736"/>
        <end position="745"/>
    </location>
</feature>
<gene>
    <name evidence="12" type="ORF">AMAG_00299</name>
</gene>
<evidence type="ECO:0000256" key="7">
    <source>
        <dbReference type="ARBA" id="ARBA00047899"/>
    </source>
</evidence>
<dbReference type="Gene3D" id="1.10.510.10">
    <property type="entry name" value="Transferase(Phosphotransferase) domain 1"/>
    <property type="match status" value="2"/>
</dbReference>
<dbReference type="PROSITE" id="PS50011">
    <property type="entry name" value="PROTEIN_KINASE_DOM"/>
    <property type="match status" value="1"/>
</dbReference>
<proteinExistence type="predicted"/>
<feature type="region of interest" description="Disordered" evidence="10">
    <location>
        <begin position="303"/>
        <end position="324"/>
    </location>
</feature>
<evidence type="ECO:0000256" key="3">
    <source>
        <dbReference type="ARBA" id="ARBA00022679"/>
    </source>
</evidence>
<dbReference type="EC" id="2.7.11.1" evidence="1"/>
<dbReference type="PANTHER" id="PTHR24343">
    <property type="entry name" value="SERINE/THREONINE KINASE"/>
    <property type="match status" value="1"/>
</dbReference>
<dbReference type="InterPro" id="IPR000719">
    <property type="entry name" value="Prot_kinase_dom"/>
</dbReference>
<evidence type="ECO:0000256" key="9">
    <source>
        <dbReference type="PROSITE-ProRule" id="PRU10141"/>
    </source>
</evidence>
<feature type="compositionally biased region" description="Low complexity" evidence="10">
    <location>
        <begin position="478"/>
        <end position="495"/>
    </location>
</feature>
<dbReference type="InterPro" id="IPR017441">
    <property type="entry name" value="Protein_kinase_ATP_BS"/>
</dbReference>
<dbReference type="SUPFAM" id="SSF56112">
    <property type="entry name" value="Protein kinase-like (PK-like)"/>
    <property type="match status" value="1"/>
</dbReference>
<keyword evidence="5 12" id="KW-0418">Kinase</keyword>
<keyword evidence="13" id="KW-1185">Reference proteome</keyword>
<evidence type="ECO:0000256" key="10">
    <source>
        <dbReference type="SAM" id="MobiDB-lite"/>
    </source>
</evidence>
<feature type="compositionally biased region" description="Low complexity" evidence="10">
    <location>
        <begin position="32"/>
        <end position="51"/>
    </location>
</feature>
<dbReference type="AlphaFoldDB" id="A0A0L0RVH8"/>
<sequence>MVRRSSSTSLVLTKRASLRKRGSISSATRFGLPLPATNTTSSSLASSCGPMSMPPSPCTPVHPNNPPAMSAAASFLTQFGSIPPTRTPSVPASPMASSFLGVPASPAASFLAAFNGGGGASRTSSIHGDPSLPNSPHRQGTVPRQRAMTEAMLPWTTPTAVPPPLPSSMAMQVDACTTRSEYGDDDDDEDHDVFASVWESGFLVEEGDEIAGGYVVGAPLGSGATSTVHVATRTDATTGQTWKYALKVVIDRAKLPTARCAREPGYPLVPPTPHAGQFTGASPTATRVTAMPVGPGVGIGPRPHSGAAARASGVPSPAPAVDETNNPEDHEALDHEIAIWHRLHHRNIVDLCEVITTPECVFVFSELVTDGNLLQLVNEWDRLAASDGVWDLPLLLTPAPAANEPPRPEVYLAAPRRARDCGLPEHWARRIARQLMDAIAYMHDEAKVYHRDVKLENVLVRFKHASSHVMTVQDVTHASASSSSRSNNGWRRVGSTTLGAMASPSSAQTARGEKEVPLAVAAQWIASGAFVPVYGDGGAFPGATPQHWEYRTNDNRVFRLRHHVQRRLLDMDVKLTDFGLSAGVDEACEDPEWSGGSLEYCPPESFDPVPTPWLAPKEKSIRKYLGARDVWSWAVCVYALVTGQLPFSDDYEPRLVMKIREFENLFPAPKPAAPATQQMCGGWGWGMARTAGAPVCEWDQIVAQATQAMAVSGATLAAAAAPLAAHQGLFARMVPSSATTSATPSEDGHDDDNDQVPARRPSAPTTLPAVGLGIHVSSVSGAIPGAPAPAATNGDGIAVVYLPDQLARMVPEPSALWWAPNVSDRVSPPLEALFRDLFTTWEKRLVPREVLASEWMRV</sequence>
<reference evidence="13" key="2">
    <citation type="submission" date="2009-11" db="EMBL/GenBank/DDBJ databases">
        <title>The Genome Sequence of Allomyces macrogynus strain ATCC 38327.</title>
        <authorList>
            <consortium name="The Broad Institute Genome Sequencing Platform"/>
            <person name="Russ C."/>
            <person name="Cuomo C."/>
            <person name="Shea T."/>
            <person name="Young S.K."/>
            <person name="Zeng Q."/>
            <person name="Koehrsen M."/>
            <person name="Haas B."/>
            <person name="Borodovsky M."/>
            <person name="Guigo R."/>
            <person name="Alvarado L."/>
            <person name="Berlin A."/>
            <person name="Borenstein D."/>
            <person name="Chen Z."/>
            <person name="Engels R."/>
            <person name="Freedman E."/>
            <person name="Gellesch M."/>
            <person name="Goldberg J."/>
            <person name="Griggs A."/>
            <person name="Gujja S."/>
            <person name="Heiman D."/>
            <person name="Hepburn T."/>
            <person name="Howarth C."/>
            <person name="Jen D."/>
            <person name="Larson L."/>
            <person name="Lewis B."/>
            <person name="Mehta T."/>
            <person name="Park D."/>
            <person name="Pearson M."/>
            <person name="Roberts A."/>
            <person name="Saif S."/>
            <person name="Shenoy N."/>
            <person name="Sisk P."/>
            <person name="Stolte C."/>
            <person name="Sykes S."/>
            <person name="Walk T."/>
            <person name="White J."/>
            <person name="Yandava C."/>
            <person name="Burger G."/>
            <person name="Gray M.W."/>
            <person name="Holland P.W.H."/>
            <person name="King N."/>
            <person name="Lang F.B.F."/>
            <person name="Roger A.J."/>
            <person name="Ruiz-Trillo I."/>
            <person name="Lander E."/>
            <person name="Nusbaum C."/>
        </authorList>
    </citation>
    <scope>NUCLEOTIDE SEQUENCE [LARGE SCALE GENOMIC DNA]</scope>
    <source>
        <strain evidence="13">ATCC 38327</strain>
    </source>
</reference>
<dbReference type="PANTHER" id="PTHR24343:SF551">
    <property type="entry name" value="PROTEIN KINASE DOMAIN-CONTAINING PROTEIN"/>
    <property type="match status" value="1"/>
</dbReference>
<feature type="domain" description="Protein kinase" evidence="11">
    <location>
        <begin position="214"/>
        <end position="856"/>
    </location>
</feature>
<keyword evidence="2 12" id="KW-0723">Serine/threonine-protein kinase</keyword>
<evidence type="ECO:0000256" key="6">
    <source>
        <dbReference type="ARBA" id="ARBA00022840"/>
    </source>
</evidence>
<evidence type="ECO:0000256" key="4">
    <source>
        <dbReference type="ARBA" id="ARBA00022741"/>
    </source>
</evidence>
<dbReference type="OrthoDB" id="4062651at2759"/>
<evidence type="ECO:0000313" key="13">
    <source>
        <dbReference type="Proteomes" id="UP000054350"/>
    </source>
</evidence>
<evidence type="ECO:0000256" key="8">
    <source>
        <dbReference type="ARBA" id="ARBA00048679"/>
    </source>
</evidence>
<evidence type="ECO:0000259" key="11">
    <source>
        <dbReference type="PROSITE" id="PS50011"/>
    </source>
</evidence>
<keyword evidence="6 9" id="KW-0067">ATP-binding</keyword>
<feature type="binding site" evidence="9">
    <location>
        <position position="247"/>
    </location>
    <ligand>
        <name>ATP</name>
        <dbReference type="ChEBI" id="CHEBI:30616"/>
    </ligand>
</feature>
<dbReference type="GO" id="GO:0035556">
    <property type="term" value="P:intracellular signal transduction"/>
    <property type="evidence" value="ECO:0007669"/>
    <property type="project" value="TreeGrafter"/>
</dbReference>
<keyword evidence="3" id="KW-0808">Transferase</keyword>
<evidence type="ECO:0000256" key="5">
    <source>
        <dbReference type="ARBA" id="ARBA00022777"/>
    </source>
</evidence>
<dbReference type="EMBL" id="GG745328">
    <property type="protein sequence ID" value="KNE54318.1"/>
    <property type="molecule type" value="Genomic_DNA"/>
</dbReference>
<feature type="compositionally biased region" description="Pro residues" evidence="10">
    <location>
        <begin position="52"/>
        <end position="65"/>
    </location>
</feature>
<dbReference type="eggNOG" id="ENOG502T0VZ">
    <property type="taxonomic scope" value="Eukaryota"/>
</dbReference>
<keyword evidence="4 9" id="KW-0547">Nucleotide-binding</keyword>
<evidence type="ECO:0000313" key="12">
    <source>
        <dbReference type="EMBL" id="KNE54318.1"/>
    </source>
</evidence>
<evidence type="ECO:0000256" key="1">
    <source>
        <dbReference type="ARBA" id="ARBA00012513"/>
    </source>
</evidence>
<dbReference type="STRING" id="578462.A0A0L0RVH8"/>
<dbReference type="GO" id="GO:0005524">
    <property type="term" value="F:ATP binding"/>
    <property type="evidence" value="ECO:0007669"/>
    <property type="project" value="UniProtKB-UniRule"/>
</dbReference>
<feature type="region of interest" description="Disordered" evidence="10">
    <location>
        <begin position="28"/>
        <end position="65"/>
    </location>
</feature>
<feature type="region of interest" description="Disordered" evidence="10">
    <location>
        <begin position="477"/>
        <end position="510"/>
    </location>
</feature>
<dbReference type="Pfam" id="PF07714">
    <property type="entry name" value="PK_Tyr_Ser-Thr"/>
    <property type="match status" value="1"/>
</dbReference>
<comment type="catalytic activity">
    <reaction evidence="7">
        <text>L-threonyl-[protein] + ATP = O-phospho-L-threonyl-[protein] + ADP + H(+)</text>
        <dbReference type="Rhea" id="RHEA:46608"/>
        <dbReference type="Rhea" id="RHEA-COMP:11060"/>
        <dbReference type="Rhea" id="RHEA-COMP:11605"/>
        <dbReference type="ChEBI" id="CHEBI:15378"/>
        <dbReference type="ChEBI" id="CHEBI:30013"/>
        <dbReference type="ChEBI" id="CHEBI:30616"/>
        <dbReference type="ChEBI" id="CHEBI:61977"/>
        <dbReference type="ChEBI" id="CHEBI:456216"/>
        <dbReference type="EC" id="2.7.11.1"/>
    </reaction>
</comment>
<comment type="catalytic activity">
    <reaction evidence="8">
        <text>L-seryl-[protein] + ATP = O-phospho-L-seryl-[protein] + ADP + H(+)</text>
        <dbReference type="Rhea" id="RHEA:17989"/>
        <dbReference type="Rhea" id="RHEA-COMP:9863"/>
        <dbReference type="Rhea" id="RHEA-COMP:11604"/>
        <dbReference type="ChEBI" id="CHEBI:15378"/>
        <dbReference type="ChEBI" id="CHEBI:29999"/>
        <dbReference type="ChEBI" id="CHEBI:30616"/>
        <dbReference type="ChEBI" id="CHEBI:83421"/>
        <dbReference type="ChEBI" id="CHEBI:456216"/>
        <dbReference type="EC" id="2.7.11.1"/>
    </reaction>
</comment>
<name>A0A0L0RVH8_ALLM3</name>
<dbReference type="InterPro" id="IPR011009">
    <property type="entry name" value="Kinase-like_dom_sf"/>
</dbReference>
<dbReference type="PROSITE" id="PS00108">
    <property type="entry name" value="PROTEIN_KINASE_ST"/>
    <property type="match status" value="1"/>
</dbReference>
<feature type="compositionally biased region" description="Polar residues" evidence="10">
    <location>
        <begin position="121"/>
        <end position="138"/>
    </location>
</feature>
<dbReference type="Pfam" id="PF00069">
    <property type="entry name" value="Pkinase"/>
    <property type="match status" value="1"/>
</dbReference>
<feature type="region of interest" description="Disordered" evidence="10">
    <location>
        <begin position="118"/>
        <end position="141"/>
    </location>
</feature>
<dbReference type="SMART" id="SM00220">
    <property type="entry name" value="S_TKc"/>
    <property type="match status" value="1"/>
</dbReference>
<dbReference type="Proteomes" id="UP000054350">
    <property type="component" value="Unassembled WGS sequence"/>
</dbReference>
<protein>
    <recommendedName>
        <fullName evidence="1">non-specific serine/threonine protein kinase</fullName>
        <ecNumber evidence="1">2.7.11.1</ecNumber>
    </recommendedName>
</protein>
<dbReference type="GO" id="GO:0004674">
    <property type="term" value="F:protein serine/threonine kinase activity"/>
    <property type="evidence" value="ECO:0007669"/>
    <property type="project" value="UniProtKB-KW"/>
</dbReference>